<keyword evidence="1" id="KW-0812">Transmembrane</keyword>
<protein>
    <recommendedName>
        <fullName evidence="4">Trigger factor ribosome-binding bacterial domain-containing protein</fullName>
    </recommendedName>
</protein>
<dbReference type="GO" id="GO:0015031">
    <property type="term" value="P:protein transport"/>
    <property type="evidence" value="ECO:0007669"/>
    <property type="project" value="InterPro"/>
</dbReference>
<gene>
    <name evidence="2" type="ORF">Scep_029194</name>
</gene>
<dbReference type="GO" id="GO:0044183">
    <property type="term" value="F:protein folding chaperone"/>
    <property type="evidence" value="ECO:0007669"/>
    <property type="project" value="TreeGrafter"/>
</dbReference>
<keyword evidence="3" id="KW-1185">Reference proteome</keyword>
<dbReference type="GO" id="GO:0003755">
    <property type="term" value="F:peptidyl-prolyl cis-trans isomerase activity"/>
    <property type="evidence" value="ECO:0007669"/>
    <property type="project" value="TreeGrafter"/>
</dbReference>
<keyword evidence="1" id="KW-1133">Transmembrane helix</keyword>
<name>A0AAP0HC08_9MAGN</name>
<dbReference type="GO" id="GO:0043335">
    <property type="term" value="P:protein unfolding"/>
    <property type="evidence" value="ECO:0007669"/>
    <property type="project" value="TreeGrafter"/>
</dbReference>
<dbReference type="EMBL" id="JBBNAG010000013">
    <property type="protein sequence ID" value="KAK9082723.1"/>
    <property type="molecule type" value="Genomic_DNA"/>
</dbReference>
<dbReference type="Proteomes" id="UP001419268">
    <property type="component" value="Unassembled WGS sequence"/>
</dbReference>
<evidence type="ECO:0008006" key="4">
    <source>
        <dbReference type="Google" id="ProtNLM"/>
    </source>
</evidence>
<reference evidence="2 3" key="1">
    <citation type="submission" date="2024-01" db="EMBL/GenBank/DDBJ databases">
        <title>Genome assemblies of Stephania.</title>
        <authorList>
            <person name="Yang L."/>
        </authorList>
    </citation>
    <scope>NUCLEOTIDE SEQUENCE [LARGE SCALE GENOMIC DNA]</scope>
    <source>
        <strain evidence="2">JXDWG</strain>
        <tissue evidence="2">Leaf</tissue>
    </source>
</reference>
<dbReference type="GO" id="GO:0043022">
    <property type="term" value="F:ribosome binding"/>
    <property type="evidence" value="ECO:0007669"/>
    <property type="project" value="TreeGrafter"/>
</dbReference>
<dbReference type="AlphaFoldDB" id="A0AAP0HC08"/>
<comment type="caution">
    <text evidence="2">The sequence shown here is derived from an EMBL/GenBank/DDBJ whole genome shotgun (WGS) entry which is preliminary data.</text>
</comment>
<accession>A0AAP0HC08</accession>
<dbReference type="GO" id="GO:0051083">
    <property type="term" value="P:'de novo' cotranslational protein folding"/>
    <property type="evidence" value="ECO:0007669"/>
    <property type="project" value="TreeGrafter"/>
</dbReference>
<evidence type="ECO:0000313" key="3">
    <source>
        <dbReference type="Proteomes" id="UP001419268"/>
    </source>
</evidence>
<dbReference type="InterPro" id="IPR005215">
    <property type="entry name" value="Trig_fac"/>
</dbReference>
<dbReference type="PANTHER" id="PTHR30560">
    <property type="entry name" value="TRIGGER FACTOR CHAPERONE AND PEPTIDYL-PROLYL CIS/TRANS ISOMERASE"/>
    <property type="match status" value="1"/>
</dbReference>
<evidence type="ECO:0000313" key="2">
    <source>
        <dbReference type="EMBL" id="KAK9082723.1"/>
    </source>
</evidence>
<organism evidence="2 3">
    <name type="scientific">Stephania cephalantha</name>
    <dbReference type="NCBI Taxonomy" id="152367"/>
    <lineage>
        <taxon>Eukaryota</taxon>
        <taxon>Viridiplantae</taxon>
        <taxon>Streptophyta</taxon>
        <taxon>Embryophyta</taxon>
        <taxon>Tracheophyta</taxon>
        <taxon>Spermatophyta</taxon>
        <taxon>Magnoliopsida</taxon>
        <taxon>Ranunculales</taxon>
        <taxon>Menispermaceae</taxon>
        <taxon>Menispermoideae</taxon>
        <taxon>Cissampelideae</taxon>
        <taxon>Stephania</taxon>
    </lineage>
</organism>
<proteinExistence type="predicted"/>
<keyword evidence="1" id="KW-0472">Membrane</keyword>
<feature type="transmembrane region" description="Helical" evidence="1">
    <location>
        <begin position="155"/>
        <end position="177"/>
    </location>
</feature>
<dbReference type="PANTHER" id="PTHR30560:SF4">
    <property type="entry name" value="OS01G0894700 PROTEIN"/>
    <property type="match status" value="1"/>
</dbReference>
<evidence type="ECO:0000256" key="1">
    <source>
        <dbReference type="SAM" id="Phobius"/>
    </source>
</evidence>
<sequence length="178" mass="20018">MASMAVATITSNLLQLRNPREMTSICSFYNNAGKSISFEPPKHDFSTSLLHPQGRGAKHFFQPMCAVQTGLKGPVPNFKDIDSTLKDAHVVVESRDDDTIQLRVDLTGWETHKVFDNVLTNLARVAPPLPGFRNTKICSIWEMVECYKSLSLCNMTLKVCLVIGHVLHIFVVLWRLFT</sequence>